<keyword evidence="2" id="KW-1185">Reference proteome</keyword>
<evidence type="ECO:0000313" key="1">
    <source>
        <dbReference type="EMBL" id="MFD2593468.1"/>
    </source>
</evidence>
<gene>
    <name evidence="1" type="ORF">ACFSTE_21705</name>
</gene>
<dbReference type="EMBL" id="JBHULX010000048">
    <property type="protein sequence ID" value="MFD2593468.1"/>
    <property type="molecule type" value="Genomic_DNA"/>
</dbReference>
<evidence type="ECO:0000313" key="2">
    <source>
        <dbReference type="Proteomes" id="UP001597459"/>
    </source>
</evidence>
<organism evidence="1 2">
    <name type="scientific">Aquimarina hainanensis</name>
    <dbReference type="NCBI Taxonomy" id="1578017"/>
    <lineage>
        <taxon>Bacteria</taxon>
        <taxon>Pseudomonadati</taxon>
        <taxon>Bacteroidota</taxon>
        <taxon>Flavobacteriia</taxon>
        <taxon>Flavobacteriales</taxon>
        <taxon>Flavobacteriaceae</taxon>
        <taxon>Aquimarina</taxon>
    </lineage>
</organism>
<dbReference type="Proteomes" id="UP001597459">
    <property type="component" value="Unassembled WGS sequence"/>
</dbReference>
<reference evidence="2" key="1">
    <citation type="journal article" date="2019" name="Int. J. Syst. Evol. Microbiol.">
        <title>The Global Catalogue of Microorganisms (GCM) 10K type strain sequencing project: providing services to taxonomists for standard genome sequencing and annotation.</title>
        <authorList>
            <consortium name="The Broad Institute Genomics Platform"/>
            <consortium name="The Broad Institute Genome Sequencing Center for Infectious Disease"/>
            <person name="Wu L."/>
            <person name="Ma J."/>
        </authorList>
    </citation>
    <scope>NUCLEOTIDE SEQUENCE [LARGE SCALE GENOMIC DNA]</scope>
    <source>
        <strain evidence="2">KCTC 42423</strain>
    </source>
</reference>
<proteinExistence type="predicted"/>
<comment type="caution">
    <text evidence="1">The sequence shown here is derived from an EMBL/GenBank/DDBJ whole genome shotgun (WGS) entry which is preliminary data.</text>
</comment>
<accession>A0ABW5NGV0</accession>
<protein>
    <recommendedName>
        <fullName evidence="3">DUF2268 domain-containing protein</fullName>
    </recommendedName>
</protein>
<name>A0ABW5NGV0_9FLAO</name>
<sequence length="439" mass="50409">MTKVVPVLILAFLMANCQSKHSSSKKIVTTDITHFWEAYDQIITTKDTVMQYQYLDSLYLQKGSPGLDAIRQARNYTPKDYIDAINQYPKFWTSIRKNTLKAGSYEAAFEKGIEKLAELYPEIKPATIYFTMGVFRTGGTTLDSLVLISSEMAMTDKNTVTTEFPERQGNALRTFFDSEPINDIVLLNVHEYVHTQQKPIVHNILSKVIYEGVAEFVSTLALNTPSSTPAVAYGKRNPEKVRAIFEQEMFYPNNERKWLYSNAPNAFGIRDMGYYVGYQMAENFYNAAPNKKEAIKQLIELDYTNEKAIETYVKATNYFSKSLETLYTDFEKKRPTIVAIKQFENGSTNVNPKLTEITFEFSEPLNGYNTGIDYGDLGKEAFPTIHIKDRVWSEDRTQWRIKVSLVPNKRYQFLVSNNFRTENDIPLRPLLIDFTTAAQ</sequence>
<dbReference type="RefSeq" id="WP_378254108.1">
    <property type="nucleotide sequence ID" value="NZ_JBHSJV010000001.1"/>
</dbReference>
<evidence type="ECO:0008006" key="3">
    <source>
        <dbReference type="Google" id="ProtNLM"/>
    </source>
</evidence>